<dbReference type="EMBL" id="WHJL01000009">
    <property type="protein sequence ID" value="MPQ34656.1"/>
    <property type="molecule type" value="Genomic_DNA"/>
</dbReference>
<sequence length="67" mass="7428">GHATPELGVIHGATDASVFVKHHHDLPVILLGADDWNISHQVNEYTTLSSFEATIEAYKRLIPAFFE</sequence>
<dbReference type="RefSeq" id="WP_152728301.1">
    <property type="nucleotide sequence ID" value="NZ_WHJL01000009.1"/>
</dbReference>
<name>A0A843R125_LIMFE</name>
<dbReference type="GO" id="GO:0016787">
    <property type="term" value="F:hydrolase activity"/>
    <property type="evidence" value="ECO:0007669"/>
    <property type="project" value="UniProtKB-KW"/>
</dbReference>
<evidence type="ECO:0000313" key="2">
    <source>
        <dbReference type="Proteomes" id="UP000466799"/>
    </source>
</evidence>
<comment type="caution">
    <text evidence="1">The sequence shown here is derived from an EMBL/GenBank/DDBJ whole genome shotgun (WGS) entry which is preliminary data.</text>
</comment>
<accession>A0A843R125</accession>
<evidence type="ECO:0000313" key="1">
    <source>
        <dbReference type="EMBL" id="MPQ34656.1"/>
    </source>
</evidence>
<proteinExistence type="predicted"/>
<keyword evidence="1" id="KW-0378">Hydrolase</keyword>
<reference evidence="1 2" key="1">
    <citation type="submission" date="2019-10" db="EMBL/GenBank/DDBJ databases">
        <title>Genome Sequencing and assembly of Lactobacillus fermentum I2, a lactic acid bacteria.</title>
        <authorList>
            <person name="Lopes L.S."/>
            <person name="Persinoti G.F."/>
            <person name="Riano-Pachon D.M."/>
            <person name="Labate C.A."/>
        </authorList>
    </citation>
    <scope>NUCLEOTIDE SEQUENCE [LARGE SCALE GENOMIC DNA]</scope>
    <source>
        <strain evidence="1 2">I2</strain>
    </source>
</reference>
<dbReference type="InterPro" id="IPR002933">
    <property type="entry name" value="Peptidase_M20"/>
</dbReference>
<gene>
    <name evidence="1" type="ORF">GC247_01700</name>
</gene>
<feature type="non-terminal residue" evidence="1">
    <location>
        <position position="1"/>
    </location>
</feature>
<protein>
    <submittedName>
        <fullName evidence="1">M20/M25/M40 family metallo-hydrolase</fullName>
    </submittedName>
</protein>
<dbReference type="AlphaFoldDB" id="A0A843R125"/>
<dbReference type="Gene3D" id="3.40.630.10">
    <property type="entry name" value="Zn peptidases"/>
    <property type="match status" value="1"/>
</dbReference>
<dbReference type="Proteomes" id="UP000466799">
    <property type="component" value="Unassembled WGS sequence"/>
</dbReference>
<dbReference type="Pfam" id="PF01546">
    <property type="entry name" value="Peptidase_M20"/>
    <property type="match status" value="1"/>
</dbReference>
<organism evidence="1 2">
    <name type="scientific">Limosilactobacillus fermentum</name>
    <name type="common">Lactobacillus fermentum</name>
    <dbReference type="NCBI Taxonomy" id="1613"/>
    <lineage>
        <taxon>Bacteria</taxon>
        <taxon>Bacillati</taxon>
        <taxon>Bacillota</taxon>
        <taxon>Bacilli</taxon>
        <taxon>Lactobacillales</taxon>
        <taxon>Lactobacillaceae</taxon>
        <taxon>Limosilactobacillus</taxon>
    </lineage>
</organism>
<dbReference type="SUPFAM" id="SSF53187">
    <property type="entry name" value="Zn-dependent exopeptidases"/>
    <property type="match status" value="1"/>
</dbReference>